<gene>
    <name evidence="1" type="ORF">SAMN05216188_11792</name>
</gene>
<sequence>MKYVLFPYDYRPYEEHLPEFVDRLPEGARRFATDPDHYDFSAARCVKDLLVDRINYFDDYQTVDVEIGFRFEPRPGPYPPALVIRYTDARTFSIDVGERQPAGVRLGDLALDEILPHEHGISHELAFHAGTILVTAKDLSATWDDSVF</sequence>
<accession>A0A1H9T181</accession>
<dbReference type="STRING" id="402600.SAMN05216188_11792"/>
<dbReference type="EMBL" id="FOFR01000017">
    <property type="protein sequence ID" value="SER90898.1"/>
    <property type="molecule type" value="Genomic_DNA"/>
</dbReference>
<dbReference type="Proteomes" id="UP000199352">
    <property type="component" value="Unassembled WGS sequence"/>
</dbReference>
<evidence type="ECO:0000313" key="1">
    <source>
        <dbReference type="EMBL" id="SER90898.1"/>
    </source>
</evidence>
<name>A0A1H9T181_9PSEU</name>
<dbReference type="RefSeq" id="WP_089956992.1">
    <property type="nucleotide sequence ID" value="NZ_FOFR01000017.1"/>
</dbReference>
<evidence type="ECO:0008006" key="3">
    <source>
        <dbReference type="Google" id="ProtNLM"/>
    </source>
</evidence>
<evidence type="ECO:0000313" key="2">
    <source>
        <dbReference type="Proteomes" id="UP000199352"/>
    </source>
</evidence>
<dbReference type="AlphaFoldDB" id="A0A1H9T181"/>
<protein>
    <recommendedName>
        <fullName evidence="3">Immunity protein 50</fullName>
    </recommendedName>
</protein>
<keyword evidence="2" id="KW-1185">Reference proteome</keyword>
<dbReference type="OrthoDB" id="3871343at2"/>
<organism evidence="1 2">
    <name type="scientific">Lentzea xinjiangensis</name>
    <dbReference type="NCBI Taxonomy" id="402600"/>
    <lineage>
        <taxon>Bacteria</taxon>
        <taxon>Bacillati</taxon>
        <taxon>Actinomycetota</taxon>
        <taxon>Actinomycetes</taxon>
        <taxon>Pseudonocardiales</taxon>
        <taxon>Pseudonocardiaceae</taxon>
        <taxon>Lentzea</taxon>
    </lineage>
</organism>
<reference evidence="2" key="1">
    <citation type="submission" date="2016-10" db="EMBL/GenBank/DDBJ databases">
        <authorList>
            <person name="Varghese N."/>
            <person name="Submissions S."/>
        </authorList>
    </citation>
    <scope>NUCLEOTIDE SEQUENCE [LARGE SCALE GENOMIC DNA]</scope>
    <source>
        <strain evidence="2">CGMCC 4.3525</strain>
    </source>
</reference>
<proteinExistence type="predicted"/>